<dbReference type="EMBL" id="JAWWNJ010000103">
    <property type="protein sequence ID" value="KAK6993189.1"/>
    <property type="molecule type" value="Genomic_DNA"/>
</dbReference>
<evidence type="ECO:0000313" key="2">
    <source>
        <dbReference type="Proteomes" id="UP001362999"/>
    </source>
</evidence>
<accession>A0AAV9ZXR6</accession>
<proteinExistence type="predicted"/>
<keyword evidence="2" id="KW-1185">Reference proteome</keyword>
<reference evidence="1 2" key="1">
    <citation type="journal article" date="2024" name="J Genomics">
        <title>Draft genome sequencing and assembly of Favolaschia claudopus CIRM-BRFM 2984 isolated from oak limbs.</title>
        <authorList>
            <person name="Navarro D."/>
            <person name="Drula E."/>
            <person name="Chaduli D."/>
            <person name="Cazenave R."/>
            <person name="Ahrendt S."/>
            <person name="Wang J."/>
            <person name="Lipzen A."/>
            <person name="Daum C."/>
            <person name="Barry K."/>
            <person name="Grigoriev I.V."/>
            <person name="Favel A."/>
            <person name="Rosso M.N."/>
            <person name="Martin F."/>
        </authorList>
    </citation>
    <scope>NUCLEOTIDE SEQUENCE [LARGE SCALE GENOMIC DNA]</scope>
    <source>
        <strain evidence="1 2">CIRM-BRFM 2984</strain>
    </source>
</reference>
<gene>
    <name evidence="1" type="ORF">R3P38DRAFT_3329952</name>
</gene>
<sequence length="374" mass="41585">MFENDPDLLLKFAACCKIILGGTVDVDSLPRAQQLLEEYLAGFLENHPSLVKPNFHYVTHIFQTIRDFGPVYGFWTFLVTTLIITATESLRSPSSVNSTATPNCVNLQLERLAKKESTDGLTPEEQCAMESARTILATDGDQRGTVASMANEVEELSADLDIRFSLGLAVTKELPVKYQNALLEYYNTTYPDIPIVARDAVAVDVQKEYFLHASAQVHPHVILDGRRVTSSTSLTQASSSIVQLDAAGTRYVGQVFDIITHRQPGVDKSQHLLYMGWMRRFNRFDMSPWDPYPELEVFAWEHGQFLRRGESGPPRIVPVSSIHSQACRLTVNQKAQILADDDGSDSSDEGAESSDEPARKIWFTAGLSRDVAVV</sequence>
<dbReference type="Proteomes" id="UP001362999">
    <property type="component" value="Unassembled WGS sequence"/>
</dbReference>
<name>A0AAV9ZXR6_9AGAR</name>
<dbReference type="AlphaFoldDB" id="A0AAV9ZXR6"/>
<organism evidence="1 2">
    <name type="scientific">Favolaschia claudopus</name>
    <dbReference type="NCBI Taxonomy" id="2862362"/>
    <lineage>
        <taxon>Eukaryota</taxon>
        <taxon>Fungi</taxon>
        <taxon>Dikarya</taxon>
        <taxon>Basidiomycota</taxon>
        <taxon>Agaricomycotina</taxon>
        <taxon>Agaricomycetes</taxon>
        <taxon>Agaricomycetidae</taxon>
        <taxon>Agaricales</taxon>
        <taxon>Marasmiineae</taxon>
        <taxon>Mycenaceae</taxon>
        <taxon>Favolaschia</taxon>
    </lineage>
</organism>
<protein>
    <submittedName>
        <fullName evidence="1">Alcohol dehydrogenase</fullName>
    </submittedName>
</protein>
<evidence type="ECO:0000313" key="1">
    <source>
        <dbReference type="EMBL" id="KAK6993189.1"/>
    </source>
</evidence>
<comment type="caution">
    <text evidence="1">The sequence shown here is derived from an EMBL/GenBank/DDBJ whole genome shotgun (WGS) entry which is preliminary data.</text>
</comment>